<comment type="similarity">
    <text evidence="3">Belongs to the HARBI1 family.</text>
</comment>
<dbReference type="PANTHER" id="PTHR22930:SF269">
    <property type="entry name" value="NUCLEASE HARBI1-LIKE PROTEIN"/>
    <property type="match status" value="1"/>
</dbReference>
<keyword evidence="5" id="KW-0479">Metal-binding</keyword>
<evidence type="ECO:0000256" key="7">
    <source>
        <dbReference type="ARBA" id="ARBA00023242"/>
    </source>
</evidence>
<organism evidence="9 10">
    <name type="scientific">Euphydryas editha</name>
    <name type="common">Edith's checkerspot</name>
    <dbReference type="NCBI Taxonomy" id="104508"/>
    <lineage>
        <taxon>Eukaryota</taxon>
        <taxon>Metazoa</taxon>
        <taxon>Ecdysozoa</taxon>
        <taxon>Arthropoda</taxon>
        <taxon>Hexapoda</taxon>
        <taxon>Insecta</taxon>
        <taxon>Pterygota</taxon>
        <taxon>Neoptera</taxon>
        <taxon>Endopterygota</taxon>
        <taxon>Lepidoptera</taxon>
        <taxon>Glossata</taxon>
        <taxon>Ditrysia</taxon>
        <taxon>Papilionoidea</taxon>
        <taxon>Nymphalidae</taxon>
        <taxon>Nymphalinae</taxon>
        <taxon>Euphydryas</taxon>
    </lineage>
</organism>
<evidence type="ECO:0000313" key="10">
    <source>
        <dbReference type="Proteomes" id="UP001153954"/>
    </source>
</evidence>
<dbReference type="InterPro" id="IPR045249">
    <property type="entry name" value="HARBI1-like"/>
</dbReference>
<gene>
    <name evidence="9" type="ORF">EEDITHA_LOCUS4632</name>
</gene>
<keyword evidence="4" id="KW-0540">Nuclease</keyword>
<evidence type="ECO:0000256" key="3">
    <source>
        <dbReference type="ARBA" id="ARBA00006958"/>
    </source>
</evidence>
<dbReference type="PANTHER" id="PTHR22930">
    <property type="match status" value="1"/>
</dbReference>
<evidence type="ECO:0000256" key="5">
    <source>
        <dbReference type="ARBA" id="ARBA00022723"/>
    </source>
</evidence>
<protein>
    <recommendedName>
        <fullName evidence="8">DDE Tnp4 domain-containing protein</fullName>
    </recommendedName>
</protein>
<comment type="subcellular location">
    <subcellularLocation>
        <location evidence="2">Nucleus</location>
    </subcellularLocation>
</comment>
<feature type="domain" description="DDE Tnp4" evidence="8">
    <location>
        <begin position="158"/>
        <end position="322"/>
    </location>
</feature>
<dbReference type="GO" id="GO:0046872">
    <property type="term" value="F:metal ion binding"/>
    <property type="evidence" value="ECO:0007669"/>
    <property type="project" value="UniProtKB-KW"/>
</dbReference>
<dbReference type="Proteomes" id="UP001153954">
    <property type="component" value="Unassembled WGS sequence"/>
</dbReference>
<comment type="caution">
    <text evidence="9">The sequence shown here is derived from an EMBL/GenBank/DDBJ whole genome shotgun (WGS) entry which is preliminary data.</text>
</comment>
<evidence type="ECO:0000256" key="1">
    <source>
        <dbReference type="ARBA" id="ARBA00001968"/>
    </source>
</evidence>
<dbReference type="AlphaFoldDB" id="A0AAU9TVC3"/>
<sequence>MQLLLLLKRKKKCRWWTHPMLLRRESHGHFHVNYEEYRNHPEWFEDEYLMPIPIFDELLSLLSRHLSKQDTNMRKSIGACEKLAVTLQYLASGTSYKRLQNKYRISKKTLVKLIKETCRIVWKVLAPKEMAAPNKESWKRISEGFKDNANFPHCLGALDGKHIRIQCPRNSGSLYFNYKKYNSIVLLALVDSNCLFTVIDIGSYGRENDSTIFQSSILGQKLNKEALDLPEEEELVFGGPKMPYVIVADEAFGIHRNLMRPYPGRCLPTDKKIFNYRLSRARRYVECVFGQITSKFRIFHNTINLQPDSSILVVKVACVLHNFIKRRALNATDGEKEDISNQQNMTPILQRTRNSGLQIRNLFKDYFNTLGAVPWQNDQIV</sequence>
<proteinExistence type="inferred from homology"/>
<evidence type="ECO:0000259" key="8">
    <source>
        <dbReference type="Pfam" id="PF13359"/>
    </source>
</evidence>
<evidence type="ECO:0000256" key="6">
    <source>
        <dbReference type="ARBA" id="ARBA00022801"/>
    </source>
</evidence>
<evidence type="ECO:0000256" key="2">
    <source>
        <dbReference type="ARBA" id="ARBA00004123"/>
    </source>
</evidence>
<evidence type="ECO:0000313" key="9">
    <source>
        <dbReference type="EMBL" id="CAH2088475.1"/>
    </source>
</evidence>
<evidence type="ECO:0000256" key="4">
    <source>
        <dbReference type="ARBA" id="ARBA00022722"/>
    </source>
</evidence>
<dbReference type="GO" id="GO:0005634">
    <property type="term" value="C:nucleus"/>
    <property type="evidence" value="ECO:0007669"/>
    <property type="project" value="UniProtKB-SubCell"/>
</dbReference>
<dbReference type="InterPro" id="IPR027806">
    <property type="entry name" value="HARBI1_dom"/>
</dbReference>
<accession>A0AAU9TVC3</accession>
<dbReference type="GO" id="GO:0016787">
    <property type="term" value="F:hydrolase activity"/>
    <property type="evidence" value="ECO:0007669"/>
    <property type="project" value="UniProtKB-KW"/>
</dbReference>
<keyword evidence="10" id="KW-1185">Reference proteome</keyword>
<keyword evidence="6" id="KW-0378">Hydrolase</keyword>
<name>A0AAU9TVC3_EUPED</name>
<dbReference type="GO" id="GO:0004518">
    <property type="term" value="F:nuclease activity"/>
    <property type="evidence" value="ECO:0007669"/>
    <property type="project" value="UniProtKB-KW"/>
</dbReference>
<comment type="cofactor">
    <cofactor evidence="1">
        <name>a divalent metal cation</name>
        <dbReference type="ChEBI" id="CHEBI:60240"/>
    </cofactor>
</comment>
<reference evidence="9" key="1">
    <citation type="submission" date="2022-03" db="EMBL/GenBank/DDBJ databases">
        <authorList>
            <person name="Tunstrom K."/>
        </authorList>
    </citation>
    <scope>NUCLEOTIDE SEQUENCE</scope>
</reference>
<keyword evidence="7" id="KW-0539">Nucleus</keyword>
<dbReference type="EMBL" id="CAKOGL010000007">
    <property type="protein sequence ID" value="CAH2088475.1"/>
    <property type="molecule type" value="Genomic_DNA"/>
</dbReference>
<dbReference type="Pfam" id="PF13359">
    <property type="entry name" value="DDE_Tnp_4"/>
    <property type="match status" value="1"/>
</dbReference>